<dbReference type="Pfam" id="PF13590">
    <property type="entry name" value="DUF4136"/>
    <property type="match status" value="1"/>
</dbReference>
<name>A0ABX7R732_9GAMM</name>
<keyword evidence="4" id="KW-1185">Reference proteome</keyword>
<protein>
    <submittedName>
        <fullName evidence="3">DUF4136 domain-containing protein</fullName>
    </submittedName>
</protein>
<feature type="signal peptide" evidence="1">
    <location>
        <begin position="1"/>
        <end position="26"/>
    </location>
</feature>
<evidence type="ECO:0000313" key="4">
    <source>
        <dbReference type="Proteomes" id="UP000663400"/>
    </source>
</evidence>
<dbReference type="Proteomes" id="UP000663400">
    <property type="component" value="Chromosome"/>
</dbReference>
<evidence type="ECO:0000313" key="3">
    <source>
        <dbReference type="EMBL" id="QSX73800.1"/>
    </source>
</evidence>
<dbReference type="RefSeq" id="WP_200607131.1">
    <property type="nucleotide sequence ID" value="NZ_CP071517.1"/>
</dbReference>
<sequence>MNRLQSCLLCCALVAFLAPAAPAVHASQPDAQVQVSKPATSMPGNRYAWVDMPPQLAAEFDKRVQDPKLRARLQAALDKALAAKGYRRTNDLRQADIAVAYRVGVRDSEETLVRDTGLASANEAGVECKAGGCSQIVTQGVNGVPAVKLDTKSMVEGGLLVEVLQPADIRVLWRALYRGSVRASKGPSVNLDTVATKTLAQLPKASTTSP</sequence>
<keyword evidence="1" id="KW-0732">Signal</keyword>
<gene>
    <name evidence="3" type="ORF">HIV01_011190</name>
</gene>
<proteinExistence type="predicted"/>
<dbReference type="InterPro" id="IPR025411">
    <property type="entry name" value="DUF4136"/>
</dbReference>
<dbReference type="EMBL" id="CP071517">
    <property type="protein sequence ID" value="QSX73800.1"/>
    <property type="molecule type" value="Genomic_DNA"/>
</dbReference>
<organism evidence="3 4">
    <name type="scientific">Lysobacter arenosi</name>
    <dbReference type="NCBI Taxonomy" id="2795387"/>
    <lineage>
        <taxon>Bacteria</taxon>
        <taxon>Pseudomonadati</taxon>
        <taxon>Pseudomonadota</taxon>
        <taxon>Gammaproteobacteria</taxon>
        <taxon>Lysobacterales</taxon>
        <taxon>Lysobacteraceae</taxon>
        <taxon>Lysobacter</taxon>
    </lineage>
</organism>
<feature type="chain" id="PRO_5046837969" evidence="1">
    <location>
        <begin position="27"/>
        <end position="210"/>
    </location>
</feature>
<dbReference type="Gene3D" id="3.30.160.670">
    <property type="match status" value="1"/>
</dbReference>
<evidence type="ECO:0000259" key="2">
    <source>
        <dbReference type="Pfam" id="PF13590"/>
    </source>
</evidence>
<accession>A0ABX7R732</accession>
<reference evidence="3 4" key="1">
    <citation type="submission" date="2021-02" db="EMBL/GenBank/DDBJ databases">
        <title>Lysobacter arenosi sp. nov., isolated from soil of gangwondo yeongwol, south Korea.</title>
        <authorList>
            <person name="Kim K.R."/>
            <person name="Kim K.H."/>
            <person name="Jeon C.O."/>
        </authorList>
    </citation>
    <scope>NUCLEOTIDE SEQUENCE [LARGE SCALE GENOMIC DNA]</scope>
    <source>
        <strain evidence="3 4">R7</strain>
    </source>
</reference>
<feature type="domain" description="DUF4136" evidence="2">
    <location>
        <begin position="45"/>
        <end position="203"/>
    </location>
</feature>
<evidence type="ECO:0000256" key="1">
    <source>
        <dbReference type="SAM" id="SignalP"/>
    </source>
</evidence>